<reference evidence="4 5" key="1">
    <citation type="submission" date="2015-01" db="EMBL/GenBank/DDBJ databases">
        <title>Paenibacillus swuensis/DY6/whole genome sequencing.</title>
        <authorList>
            <person name="Kim M.K."/>
            <person name="Srinivasan S."/>
            <person name="Lee J.-J."/>
        </authorList>
    </citation>
    <scope>NUCLEOTIDE SEQUENCE [LARGE SCALE GENOMIC DNA]</scope>
    <source>
        <strain evidence="4 5">DY6</strain>
    </source>
</reference>
<protein>
    <submittedName>
        <fullName evidence="4">Uncharacterized protein</fullName>
    </submittedName>
</protein>
<dbReference type="EMBL" id="CP011388">
    <property type="protein sequence ID" value="ANE47104.1"/>
    <property type="molecule type" value="Genomic_DNA"/>
</dbReference>
<evidence type="ECO:0000313" key="4">
    <source>
        <dbReference type="EMBL" id="ANE47104.1"/>
    </source>
</evidence>
<sequence>MISRMKVTAALTVLLVTIVMLNQGLPVVKAAVATVTVDMSVENGTPQYWGSGFLYGLTDDGQNPDSSLFEAIKPQWLRAGTMVIGPQYASYASRWSQAQAYYNRSVTAGAKYQLVLYDFLYDIGYNASANEWPGDGGQWTLWEDSVDQVITSVINNNWNSSVLYWDIWNEPDLSNSWGASQSQYREMWKRTYNLIKNRIPDAKFVGPDISRYDHDWLDSWLQYVSANNVKPDIITWHFSEDTYADASDLYQLKNSRGFNTATMMEQEYAWNYPGYPLQENPGYILWKIARLEKAQIPGLHAIWKEDNIQNTGYDTTANDGTIGHILIKSGNNYLKKGQWWAYKSYADITGTIVDVSSDSMNFDGVAGKDASLNQAQIVLGNRLNDTGLIDININRLDQASYLINNGQVRVVVKKIPYNNNGEVNTPITVLNEVLNVNNNSVTLTIDWLTAQDGYVVTLERP</sequence>
<evidence type="ECO:0000256" key="1">
    <source>
        <dbReference type="ARBA" id="ARBA00022801"/>
    </source>
</evidence>
<dbReference type="SUPFAM" id="SSF51445">
    <property type="entry name" value="(Trans)glycosidases"/>
    <property type="match status" value="1"/>
</dbReference>
<organism evidence="4 5">
    <name type="scientific">Paenibacillus swuensis</name>
    <dbReference type="NCBI Taxonomy" id="1178515"/>
    <lineage>
        <taxon>Bacteria</taxon>
        <taxon>Bacillati</taxon>
        <taxon>Bacillota</taxon>
        <taxon>Bacilli</taxon>
        <taxon>Bacillales</taxon>
        <taxon>Paenibacillaceae</taxon>
        <taxon>Paenibacillus</taxon>
    </lineage>
</organism>
<dbReference type="PATRIC" id="fig|1178515.4.peg.2702"/>
<dbReference type="KEGG" id="pswu:SY83_13475"/>
<evidence type="ECO:0000256" key="2">
    <source>
        <dbReference type="ARBA" id="ARBA00023295"/>
    </source>
</evidence>
<keyword evidence="2" id="KW-0326">Glycosidase</keyword>
<accession>A0A172TJL6</accession>
<dbReference type="Proteomes" id="UP000076927">
    <property type="component" value="Chromosome"/>
</dbReference>
<dbReference type="OrthoDB" id="9760056at2"/>
<dbReference type="GO" id="GO:0000272">
    <property type="term" value="P:polysaccharide catabolic process"/>
    <property type="evidence" value="ECO:0007669"/>
    <property type="project" value="UniProtKB-KW"/>
</dbReference>
<dbReference type="InterPro" id="IPR017853">
    <property type="entry name" value="GH"/>
</dbReference>
<keyword evidence="3" id="KW-0119">Carbohydrate metabolism</keyword>
<dbReference type="Gene3D" id="3.20.20.80">
    <property type="entry name" value="Glycosidases"/>
    <property type="match status" value="1"/>
</dbReference>
<dbReference type="AlphaFoldDB" id="A0A172TJL6"/>
<dbReference type="RefSeq" id="WP_068607288.1">
    <property type="nucleotide sequence ID" value="NZ_CP011388.1"/>
</dbReference>
<proteinExistence type="predicted"/>
<keyword evidence="5" id="KW-1185">Reference proteome</keyword>
<dbReference type="GO" id="GO:0004553">
    <property type="term" value="F:hydrolase activity, hydrolyzing O-glycosyl compounds"/>
    <property type="evidence" value="ECO:0007669"/>
    <property type="project" value="InterPro"/>
</dbReference>
<evidence type="ECO:0000313" key="5">
    <source>
        <dbReference type="Proteomes" id="UP000076927"/>
    </source>
</evidence>
<dbReference type="STRING" id="1178515.SY83_13475"/>
<gene>
    <name evidence="4" type="ORF">SY83_13475</name>
</gene>
<dbReference type="PROSITE" id="PS00659">
    <property type="entry name" value="GLYCOSYL_HYDROL_F5"/>
    <property type="match status" value="1"/>
</dbReference>
<name>A0A172TJL6_9BACL</name>
<evidence type="ECO:0000256" key="3">
    <source>
        <dbReference type="ARBA" id="ARBA00023326"/>
    </source>
</evidence>
<dbReference type="InterPro" id="IPR018087">
    <property type="entry name" value="Glyco_hydro_5_CS"/>
</dbReference>
<keyword evidence="3" id="KW-0624">Polysaccharide degradation</keyword>
<keyword evidence="1" id="KW-0378">Hydrolase</keyword>